<feature type="non-terminal residue" evidence="1">
    <location>
        <position position="80"/>
    </location>
</feature>
<dbReference type="EMBL" id="JASCZI010124091">
    <property type="protein sequence ID" value="MED6165788.1"/>
    <property type="molecule type" value="Genomic_DNA"/>
</dbReference>
<feature type="non-terminal residue" evidence="1">
    <location>
        <position position="1"/>
    </location>
</feature>
<reference evidence="1 2" key="1">
    <citation type="journal article" date="2023" name="Plants (Basel)">
        <title>Bridging the Gap: Combining Genomics and Transcriptomics Approaches to Understand Stylosanthes scabra, an Orphan Legume from the Brazilian Caatinga.</title>
        <authorList>
            <person name="Ferreira-Neto J.R.C."/>
            <person name="da Silva M.D."/>
            <person name="Binneck E."/>
            <person name="de Melo N.F."/>
            <person name="da Silva R.H."/>
            <person name="de Melo A.L.T.M."/>
            <person name="Pandolfi V."/>
            <person name="Bustamante F.O."/>
            <person name="Brasileiro-Vidal A.C."/>
            <person name="Benko-Iseppon A.M."/>
        </authorList>
    </citation>
    <scope>NUCLEOTIDE SEQUENCE [LARGE SCALE GENOMIC DNA]</scope>
    <source>
        <tissue evidence="1">Leaves</tissue>
    </source>
</reference>
<name>A0ABU6V0I8_9FABA</name>
<accession>A0ABU6V0I8</accession>
<sequence length="80" mass="9189">TTLKIEDTLDGHGNGEFYMVFKLAGVKYTLDLELASIWGLRNDGVLYKGGRNPPKYMGRLNHERLSRRCNCPVYPEENTR</sequence>
<comment type="caution">
    <text evidence="1">The sequence shown here is derived from an EMBL/GenBank/DDBJ whole genome shotgun (WGS) entry which is preliminary data.</text>
</comment>
<gene>
    <name evidence="1" type="ORF">PIB30_102976</name>
</gene>
<evidence type="ECO:0000313" key="2">
    <source>
        <dbReference type="Proteomes" id="UP001341840"/>
    </source>
</evidence>
<evidence type="ECO:0000313" key="1">
    <source>
        <dbReference type="EMBL" id="MED6165788.1"/>
    </source>
</evidence>
<protein>
    <submittedName>
        <fullName evidence="1">Uncharacterized protein</fullName>
    </submittedName>
</protein>
<proteinExistence type="predicted"/>
<organism evidence="1 2">
    <name type="scientific">Stylosanthes scabra</name>
    <dbReference type="NCBI Taxonomy" id="79078"/>
    <lineage>
        <taxon>Eukaryota</taxon>
        <taxon>Viridiplantae</taxon>
        <taxon>Streptophyta</taxon>
        <taxon>Embryophyta</taxon>
        <taxon>Tracheophyta</taxon>
        <taxon>Spermatophyta</taxon>
        <taxon>Magnoliopsida</taxon>
        <taxon>eudicotyledons</taxon>
        <taxon>Gunneridae</taxon>
        <taxon>Pentapetalae</taxon>
        <taxon>rosids</taxon>
        <taxon>fabids</taxon>
        <taxon>Fabales</taxon>
        <taxon>Fabaceae</taxon>
        <taxon>Papilionoideae</taxon>
        <taxon>50 kb inversion clade</taxon>
        <taxon>dalbergioids sensu lato</taxon>
        <taxon>Dalbergieae</taxon>
        <taxon>Pterocarpus clade</taxon>
        <taxon>Stylosanthes</taxon>
    </lineage>
</organism>
<dbReference type="Proteomes" id="UP001341840">
    <property type="component" value="Unassembled WGS sequence"/>
</dbReference>
<keyword evidence="2" id="KW-1185">Reference proteome</keyword>